<dbReference type="SMART" id="SM00185">
    <property type="entry name" value="ARM"/>
    <property type="match status" value="3"/>
</dbReference>
<feature type="compositionally biased region" description="Basic and acidic residues" evidence="8">
    <location>
        <begin position="898"/>
        <end position="909"/>
    </location>
</feature>
<dbReference type="InterPro" id="IPR000569">
    <property type="entry name" value="HECT_dom"/>
</dbReference>
<dbReference type="InterPro" id="IPR035983">
    <property type="entry name" value="Hect_E3_ubiquitin_ligase"/>
</dbReference>
<feature type="compositionally biased region" description="Low complexity" evidence="8">
    <location>
        <begin position="1530"/>
        <end position="1540"/>
    </location>
</feature>
<dbReference type="EMBL" id="JAEHOC010000006">
    <property type="protein sequence ID" value="KAG2441175.1"/>
    <property type="molecule type" value="Genomic_DNA"/>
</dbReference>
<dbReference type="InterPro" id="IPR011989">
    <property type="entry name" value="ARM-like"/>
</dbReference>
<feature type="region of interest" description="Disordered" evidence="8">
    <location>
        <begin position="1486"/>
        <end position="1546"/>
    </location>
</feature>
<dbReference type="InterPro" id="IPR045322">
    <property type="entry name" value="HECTD1/TRIP12-like"/>
</dbReference>
<feature type="region of interest" description="Disordered" evidence="8">
    <location>
        <begin position="1836"/>
        <end position="1855"/>
    </location>
</feature>
<evidence type="ECO:0000313" key="10">
    <source>
        <dbReference type="EMBL" id="KAG2441175.1"/>
    </source>
</evidence>
<dbReference type="Pfam" id="PF00632">
    <property type="entry name" value="HECT"/>
    <property type="match status" value="1"/>
</dbReference>
<comment type="caution">
    <text evidence="10">The sequence shown here is derived from an EMBL/GenBank/DDBJ whole genome shotgun (WGS) entry which is preliminary data.</text>
</comment>
<keyword evidence="4" id="KW-0808">Transferase</keyword>
<feature type="compositionally biased region" description="Low complexity" evidence="8">
    <location>
        <begin position="1049"/>
        <end position="1091"/>
    </location>
</feature>
<evidence type="ECO:0000259" key="9">
    <source>
        <dbReference type="PROSITE" id="PS50237"/>
    </source>
</evidence>
<dbReference type="PANTHER" id="PTHR45670">
    <property type="entry name" value="E3 UBIQUITIN-PROTEIN LIGASE TRIP12"/>
    <property type="match status" value="1"/>
</dbReference>
<dbReference type="GO" id="GO:0000209">
    <property type="term" value="P:protein polyubiquitination"/>
    <property type="evidence" value="ECO:0007669"/>
    <property type="project" value="TreeGrafter"/>
</dbReference>
<feature type="region of interest" description="Disordered" evidence="8">
    <location>
        <begin position="818"/>
        <end position="1091"/>
    </location>
</feature>
<comment type="catalytic activity">
    <reaction evidence="1">
        <text>S-ubiquitinyl-[E2 ubiquitin-conjugating enzyme]-L-cysteine + [acceptor protein]-L-lysine = [E2 ubiquitin-conjugating enzyme]-L-cysteine + N(6)-ubiquitinyl-[acceptor protein]-L-lysine.</text>
        <dbReference type="EC" id="2.3.2.26"/>
    </reaction>
</comment>
<feature type="compositionally biased region" description="Basic and acidic residues" evidence="8">
    <location>
        <begin position="506"/>
        <end position="522"/>
    </location>
</feature>
<accession>A0A835W6G9</accession>
<dbReference type="InterPro" id="IPR016024">
    <property type="entry name" value="ARM-type_fold"/>
</dbReference>
<feature type="compositionally biased region" description="Acidic residues" evidence="8">
    <location>
        <begin position="1187"/>
        <end position="1197"/>
    </location>
</feature>
<organism evidence="10 11">
    <name type="scientific">Chlamydomonas incerta</name>
    <dbReference type="NCBI Taxonomy" id="51695"/>
    <lineage>
        <taxon>Eukaryota</taxon>
        <taxon>Viridiplantae</taxon>
        <taxon>Chlorophyta</taxon>
        <taxon>core chlorophytes</taxon>
        <taxon>Chlorophyceae</taxon>
        <taxon>CS clade</taxon>
        <taxon>Chlamydomonadales</taxon>
        <taxon>Chlamydomonadaceae</taxon>
        <taxon>Chlamydomonas</taxon>
    </lineage>
</organism>
<evidence type="ECO:0000313" key="11">
    <source>
        <dbReference type="Proteomes" id="UP000650467"/>
    </source>
</evidence>
<dbReference type="PANTHER" id="PTHR45670:SF1">
    <property type="entry name" value="E3 UBIQUITIN-PROTEIN LIGASE HECTD1"/>
    <property type="match status" value="1"/>
</dbReference>
<dbReference type="SMART" id="SM00119">
    <property type="entry name" value="HECTc"/>
    <property type="match status" value="1"/>
</dbReference>
<evidence type="ECO:0000256" key="1">
    <source>
        <dbReference type="ARBA" id="ARBA00000885"/>
    </source>
</evidence>
<feature type="compositionally biased region" description="Low complexity" evidence="8">
    <location>
        <begin position="1176"/>
        <end position="1185"/>
    </location>
</feature>
<sequence>MPMGMSGSRLKAIMTGLRQMDDEVAQLSALSELNELLSISTEDNLATFPIESMVPLLIQLLNAEHNPDIMLMAARALTFLADVLPQSCSAIVRHGAVPAFCARLLTIEYIDLAEQSLQALEKLSHEHSPSLLQNGGLLAVLSYLDFFPTGVQRTATATAANICRSLTLMPSAAASSTAQAAVKEAIPILTGLLHYSDAKVVDNACVSLSYIAEASAGQPALLEALTSGGLVGQALQLIGLSDTGAMTSQLSLSTYYGLLKLLSTAAASSATVATTLLGAGVLATTRTLLATSPLLMAGPGGAGASALLRTPDQLYDVMGLLHEVLPPVPDSQSLVAAGAAVELPGQGSAAGGGRGSELQAYLAANPPLTAQLCGEILPLVLNSYSATVMPEVRARALRVLLQVLTACPAAQLRESLRDLPLASFLASLLAGRDTPTCAAALHCSEVLMAQLPDVFQHVFLKEGVAHAIEQLAAPAAAGASGAGSPAPPLPLAAPPNARRAPSPTAEEGRRVTRSASARDDKGAAGGASPGAPLAATGAAAATAGAAASRTIPSSPGGLTLRASLASRALRFQKAHYDAGCGAPQTEGLLQVRALLQRLPAAPTSTLTELLALMAASCGSTAASTGPSPVAGGAPSGGVSVFELLNSGAVKSLYEFLTGADLPAAAAGSAAAADERTNAVLRRIAALTRAGLTPAAGSTCNPPLVGLVRKLQAALSSSENFPVYHGRAAPPSGSGSFRSGGMYGGRGGSAGSAGGAMQPGSLSSGLSMLTHPFKLRLCRHSSDNSLRDYSTNIVLIEPLATMAAIEEFLWSRVYRGVAPGSAPPPPQPPQAQAQQPAADQRQAAAPAGATAAGGNAAGAADTTGAAGAGGGGGSAAGTRSHPIPVDDGAGNRRVTRAQAARERAEAEAATRRTGAVPVPTRGNRRSAGGATGEAGPDQRMADPADELKEAGRLGRRHSGRREAGAAGSGAGAGDQLGDSSDVEPEPEVDDGHDSGDGDADMDDAAGGGDAMFDEDDEDFDDDAMEGDDGDAELGTMTVHDLHVDQDPARGTQPPAGAAGSAQQPAGVGAPAAKPGAPAAAAAATTRPTGAWGSRAAGAAAGAAAGGSAAAPAPGGAAAPGAAGQGSGSAARSAAHEAAPARMVFVLGSGPNGSGGAAGEERQPLSSACTVFQAIQQLQNQQQQQAGGEDGDEDGEEEGGGGQRRSRRLWEEIHTLYYRPATPADAAAADSTAGQTSTGRGATEPGSSAGGSGPLGRWTNTPLRELLSPRVPSELSCSTTCREVLALLALLEAVNRLGPRACAELDAAGAGGAEEEAAGPLEATRHAARDEFVSAKLSSKLGQQLKDVLAICGGGMPGWCNFLVGPCRFLFPFEIRKRYFYCTAFGLGRALQHMQQLHTAEAGGALAAAADRDGRELRVGRLQRQKVRVSRKRILESAAKVMELYARSRAVLELEYFNEVGTGLGPTLEFYTLLSHELQRKDLGMWRHEEQDDTQKQKDKQAAGPGGEDGAKSSAPTPASPDRMDVDGGPGAAVAVQGQSGSTPPRVQSGAMLVTVPSRRGEAANHDECEYVNAPWGLFPRPLPPASAPGAGGAAAAAAAAKVIEHFRLLGRTLAKALQDNRLLDLPLSHVFFAAALGSPLDMWDISRFDPGLGATLARLHAALVAHRAAGGTPSAPLLVDGVPLEDLCITFVLPGQPDYPLRPGGGDVVVSTAEQLGEYMEAVTDATLGGGIAAQMGAFREGFNEVFSLSTLSIFNEDEIEVLLCGSGERWTLQALSEAIKFDHGYTGNSPPVKYLLEILSELEAADQRAFLRFVTGCPRLPPGGLTALQPRLTVVRKHPSSGDGPSNGPTPVGSFQEAGLGGAGAMCGADADLPSVMTCANYIKLPPYSSKAVMAARLMYAIREGQGSFDLS</sequence>
<protein>
    <recommendedName>
        <fullName evidence="3">HECT-type E3 ubiquitin transferase</fullName>
        <ecNumber evidence="3">2.3.2.26</ecNumber>
    </recommendedName>
</protein>
<keyword evidence="11" id="KW-1185">Reference proteome</keyword>
<dbReference type="GO" id="GO:0061630">
    <property type="term" value="F:ubiquitin protein ligase activity"/>
    <property type="evidence" value="ECO:0007669"/>
    <property type="project" value="UniProtKB-EC"/>
</dbReference>
<evidence type="ECO:0000256" key="3">
    <source>
        <dbReference type="ARBA" id="ARBA00012485"/>
    </source>
</evidence>
<feature type="compositionally biased region" description="Low complexity" evidence="8">
    <location>
        <begin position="494"/>
        <end position="503"/>
    </location>
</feature>
<feature type="compositionally biased region" description="Acidic residues" evidence="8">
    <location>
        <begin position="1010"/>
        <end position="1030"/>
    </location>
</feature>
<dbReference type="Pfam" id="PF25579">
    <property type="entry name" value="TPR_TRIP12_N"/>
    <property type="match status" value="1"/>
</dbReference>
<keyword evidence="5 6" id="KW-0833">Ubl conjugation pathway</keyword>
<dbReference type="InterPro" id="IPR057948">
    <property type="entry name" value="TPR_TRIP12_N"/>
</dbReference>
<feature type="compositionally biased region" description="Low complexity" evidence="8">
    <location>
        <begin position="1219"/>
        <end position="1245"/>
    </location>
</feature>
<dbReference type="InterPro" id="IPR000225">
    <property type="entry name" value="Armadillo"/>
</dbReference>
<reference evidence="10" key="1">
    <citation type="journal article" date="2020" name="bioRxiv">
        <title>Comparative genomics of Chlamydomonas.</title>
        <authorList>
            <person name="Craig R.J."/>
            <person name="Hasan A.R."/>
            <person name="Ness R.W."/>
            <person name="Keightley P.D."/>
        </authorList>
    </citation>
    <scope>NUCLEOTIDE SEQUENCE</scope>
    <source>
        <strain evidence="10">SAG 7.73</strain>
    </source>
</reference>
<dbReference type="GO" id="GO:0043161">
    <property type="term" value="P:proteasome-mediated ubiquitin-dependent protein catabolic process"/>
    <property type="evidence" value="ECO:0007669"/>
    <property type="project" value="TreeGrafter"/>
</dbReference>
<feature type="compositionally biased region" description="Low complexity" evidence="8">
    <location>
        <begin position="829"/>
        <end position="864"/>
    </location>
</feature>
<dbReference type="EC" id="2.3.2.26" evidence="3"/>
<dbReference type="Gene3D" id="3.30.2410.10">
    <property type="entry name" value="Hect, E3 ligase catalytic domain"/>
    <property type="match status" value="1"/>
</dbReference>
<feature type="domain" description="HECT" evidence="9">
    <location>
        <begin position="1568"/>
        <end position="1912"/>
    </location>
</feature>
<dbReference type="OrthoDB" id="423283at2759"/>
<feature type="region of interest" description="Disordered" evidence="8">
    <location>
        <begin position="477"/>
        <end position="530"/>
    </location>
</feature>
<feature type="compositionally biased region" description="Gly residues" evidence="8">
    <location>
        <begin position="865"/>
        <end position="874"/>
    </location>
</feature>
<dbReference type="SUPFAM" id="SSF56204">
    <property type="entry name" value="Hect, E3 ligase catalytic domain"/>
    <property type="match status" value="1"/>
</dbReference>
<feature type="region of interest" description="Disordered" evidence="8">
    <location>
        <begin position="1104"/>
        <end position="1133"/>
    </location>
</feature>
<dbReference type="SUPFAM" id="SSF48371">
    <property type="entry name" value="ARM repeat"/>
    <property type="match status" value="1"/>
</dbReference>
<feature type="repeat" description="ARM" evidence="7">
    <location>
        <begin position="52"/>
        <end position="81"/>
    </location>
</feature>
<evidence type="ECO:0000256" key="6">
    <source>
        <dbReference type="PROSITE-ProRule" id="PRU00104"/>
    </source>
</evidence>
<dbReference type="Gene3D" id="1.25.10.10">
    <property type="entry name" value="Leucine-rich Repeat Variant"/>
    <property type="match status" value="1"/>
</dbReference>
<evidence type="ECO:0000256" key="8">
    <source>
        <dbReference type="SAM" id="MobiDB-lite"/>
    </source>
</evidence>
<evidence type="ECO:0000256" key="5">
    <source>
        <dbReference type="ARBA" id="ARBA00022786"/>
    </source>
</evidence>
<dbReference type="Gene3D" id="3.90.1750.10">
    <property type="entry name" value="Hect, E3 ligase catalytic domains"/>
    <property type="match status" value="1"/>
</dbReference>
<evidence type="ECO:0000256" key="7">
    <source>
        <dbReference type="PROSITE-ProRule" id="PRU00259"/>
    </source>
</evidence>
<feature type="active site" description="Glycyl thioester intermediate" evidence="6">
    <location>
        <position position="1879"/>
    </location>
</feature>
<dbReference type="PROSITE" id="PS50176">
    <property type="entry name" value="ARM_REPEAT"/>
    <property type="match status" value="1"/>
</dbReference>
<gene>
    <name evidence="10" type="ORF">HXX76_004027</name>
</gene>
<proteinExistence type="inferred from homology"/>
<feature type="compositionally biased region" description="Basic and acidic residues" evidence="8">
    <location>
        <begin position="1486"/>
        <end position="1499"/>
    </location>
</feature>
<evidence type="ECO:0000256" key="2">
    <source>
        <dbReference type="ARBA" id="ARBA00006331"/>
    </source>
</evidence>
<evidence type="ECO:0000256" key="4">
    <source>
        <dbReference type="ARBA" id="ARBA00022679"/>
    </source>
</evidence>
<dbReference type="PROSITE" id="PS50237">
    <property type="entry name" value="HECT"/>
    <property type="match status" value="1"/>
</dbReference>
<feature type="region of interest" description="Disordered" evidence="8">
    <location>
        <begin position="1176"/>
        <end position="1206"/>
    </location>
</feature>
<feature type="compositionally biased region" description="Basic and acidic residues" evidence="8">
    <location>
        <begin position="938"/>
        <end position="951"/>
    </location>
</feature>
<comment type="similarity">
    <text evidence="2">Belongs to the UPL family. K-HECT subfamily.</text>
</comment>
<feature type="region of interest" description="Disordered" evidence="8">
    <location>
        <begin position="1219"/>
        <end position="1259"/>
    </location>
</feature>
<dbReference type="Proteomes" id="UP000650467">
    <property type="component" value="Unassembled WGS sequence"/>
</dbReference>
<name>A0A835W6G9_CHLIN</name>